<feature type="region of interest" description="Disordered" evidence="1">
    <location>
        <begin position="1"/>
        <end position="29"/>
    </location>
</feature>
<dbReference type="STRING" id="39962.Lmor_0847"/>
<dbReference type="OrthoDB" id="5652981at2"/>
<evidence type="ECO:0000313" key="5">
    <source>
        <dbReference type="Proteomes" id="UP000254040"/>
    </source>
</evidence>
<name>A0A378JTP2_9GAMM</name>
<gene>
    <name evidence="2" type="ORF">Lmor_0847</name>
    <name evidence="3" type="ORF">NCTC12239_00902</name>
</gene>
<sequence length="133" mass="15188">MQDNDNDLPGASDLEYNTFKGAAPESGSNQDPYAELVALINSGKFIEPGIKFKEQLYPNLKALLKALENKEELIELQFIAIKGMEKNNEVQEEHPNRDLTQNAYRLILFESIFYAQSLEEAVQLIKRRLPFRG</sequence>
<proteinExistence type="predicted"/>
<dbReference type="Proteomes" id="UP000254040">
    <property type="component" value="Unassembled WGS sequence"/>
</dbReference>
<dbReference type="Proteomes" id="UP000054985">
    <property type="component" value="Unassembled WGS sequence"/>
</dbReference>
<reference evidence="2 4" key="1">
    <citation type="submission" date="2015-11" db="EMBL/GenBank/DDBJ databases">
        <title>Genomic analysis of 38 Legionella species identifies large and diverse effector repertoires.</title>
        <authorList>
            <person name="Burstein D."/>
            <person name="Amaro F."/>
            <person name="Zusman T."/>
            <person name="Lifshitz Z."/>
            <person name="Cohen O."/>
            <person name="Gilbert J.A."/>
            <person name="Pupko T."/>
            <person name="Shuman H.A."/>
            <person name="Segal G."/>
        </authorList>
    </citation>
    <scope>NUCLEOTIDE SEQUENCE [LARGE SCALE GENOMIC DNA]</scope>
    <source>
        <strain evidence="2 4">ATCC 43877</strain>
    </source>
</reference>
<evidence type="ECO:0000313" key="2">
    <source>
        <dbReference type="EMBL" id="KTD35400.1"/>
    </source>
</evidence>
<evidence type="ECO:0000313" key="3">
    <source>
        <dbReference type="EMBL" id="STX61984.1"/>
    </source>
</evidence>
<keyword evidence="4" id="KW-1185">Reference proteome</keyword>
<evidence type="ECO:0000256" key="1">
    <source>
        <dbReference type="SAM" id="MobiDB-lite"/>
    </source>
</evidence>
<organism evidence="3 5">
    <name type="scientific">Legionella moravica</name>
    <dbReference type="NCBI Taxonomy" id="39962"/>
    <lineage>
        <taxon>Bacteria</taxon>
        <taxon>Pseudomonadati</taxon>
        <taxon>Pseudomonadota</taxon>
        <taxon>Gammaproteobacteria</taxon>
        <taxon>Legionellales</taxon>
        <taxon>Legionellaceae</taxon>
        <taxon>Legionella</taxon>
    </lineage>
</organism>
<dbReference type="AlphaFoldDB" id="A0A378JTP2"/>
<reference evidence="3 5" key="2">
    <citation type="submission" date="2018-06" db="EMBL/GenBank/DDBJ databases">
        <authorList>
            <consortium name="Pathogen Informatics"/>
            <person name="Doyle S."/>
        </authorList>
    </citation>
    <scope>NUCLEOTIDE SEQUENCE [LARGE SCALE GENOMIC DNA]</scope>
    <source>
        <strain evidence="3 5">NCTC12239</strain>
    </source>
</reference>
<dbReference type="EMBL" id="UGOG01000001">
    <property type="protein sequence ID" value="STX61984.1"/>
    <property type="molecule type" value="Genomic_DNA"/>
</dbReference>
<dbReference type="RefSeq" id="WP_028383569.1">
    <property type="nucleotide sequence ID" value="NZ_CAAAJG010000002.1"/>
</dbReference>
<protein>
    <submittedName>
        <fullName evidence="3">Uncharacterized protein</fullName>
    </submittedName>
</protein>
<dbReference type="EMBL" id="LNYN01000014">
    <property type="protein sequence ID" value="KTD35400.1"/>
    <property type="molecule type" value="Genomic_DNA"/>
</dbReference>
<evidence type="ECO:0000313" key="4">
    <source>
        <dbReference type="Proteomes" id="UP000054985"/>
    </source>
</evidence>
<accession>A0A378JTP2</accession>